<dbReference type="InterPro" id="IPR000595">
    <property type="entry name" value="cNMP-bd_dom"/>
</dbReference>
<evidence type="ECO:0000256" key="3">
    <source>
        <dbReference type="ARBA" id="ARBA00023163"/>
    </source>
</evidence>
<dbReference type="GO" id="GO:0003677">
    <property type="term" value="F:DNA binding"/>
    <property type="evidence" value="ECO:0007669"/>
    <property type="project" value="UniProtKB-KW"/>
</dbReference>
<dbReference type="CDD" id="cd00038">
    <property type="entry name" value="CAP_ED"/>
    <property type="match status" value="1"/>
</dbReference>
<reference evidence="7" key="1">
    <citation type="submission" date="2007-11" db="EMBL/GenBank/DDBJ databases">
        <title>Complete genome sequence of Clostridium phytofermentans ISDg.</title>
        <authorList>
            <person name="Leschine S.B."/>
            <person name="Warnick T.A."/>
            <person name="Blanchard J.L."/>
            <person name="Schnell D.J."/>
            <person name="Petit E.L."/>
            <person name="LaTouf W.G."/>
            <person name="Copeland A."/>
            <person name="Lucas S."/>
            <person name="Lapidus A."/>
            <person name="Barry K."/>
            <person name="Glavina del Rio T."/>
            <person name="Dalin E."/>
            <person name="Tice H."/>
            <person name="Pitluck S."/>
            <person name="Kiss H."/>
            <person name="Brettin T."/>
            <person name="Bruce D."/>
            <person name="Detter J.C."/>
            <person name="Han C."/>
            <person name="Kuske C."/>
            <person name="Schmutz J."/>
            <person name="Larimer F."/>
            <person name="Land M."/>
            <person name="Hauser L."/>
            <person name="Kyrpides N."/>
            <person name="Kim E.A."/>
            <person name="Richardson P."/>
        </authorList>
    </citation>
    <scope>NUCLEOTIDE SEQUENCE [LARGE SCALE GENOMIC DNA]</scope>
    <source>
        <strain evidence="7">ATCC 700394 / DSM 18823 / ISDg</strain>
    </source>
</reference>
<feature type="domain" description="Cyclic nucleotide-binding" evidence="4">
    <location>
        <begin position="27"/>
        <end position="125"/>
    </location>
</feature>
<organism evidence="6 7">
    <name type="scientific">Lachnoclostridium phytofermentans (strain ATCC 700394 / DSM 18823 / ISDg)</name>
    <name type="common">Clostridium phytofermentans</name>
    <dbReference type="NCBI Taxonomy" id="357809"/>
    <lineage>
        <taxon>Bacteria</taxon>
        <taxon>Bacillati</taxon>
        <taxon>Bacillota</taxon>
        <taxon>Clostridia</taxon>
        <taxon>Lachnospirales</taxon>
        <taxon>Lachnospiraceae</taxon>
    </lineage>
</organism>
<dbReference type="PANTHER" id="PTHR24567">
    <property type="entry name" value="CRP FAMILY TRANSCRIPTIONAL REGULATORY PROTEIN"/>
    <property type="match status" value="1"/>
</dbReference>
<evidence type="ECO:0000259" key="5">
    <source>
        <dbReference type="PROSITE" id="PS51063"/>
    </source>
</evidence>
<protein>
    <submittedName>
        <fullName evidence="6">Cyclic nucleotide-binding protein</fullName>
    </submittedName>
</protein>
<dbReference type="PANTHER" id="PTHR24567:SF58">
    <property type="entry name" value="CYCLIC AMP-BINDING REGULATORY PROTEIN"/>
    <property type="match status" value="1"/>
</dbReference>
<dbReference type="AlphaFoldDB" id="A9KR25"/>
<keyword evidence="1" id="KW-0805">Transcription regulation</keyword>
<evidence type="ECO:0000256" key="2">
    <source>
        <dbReference type="ARBA" id="ARBA00023125"/>
    </source>
</evidence>
<dbReference type="Pfam" id="PF00027">
    <property type="entry name" value="cNMP_binding"/>
    <property type="match status" value="1"/>
</dbReference>
<gene>
    <name evidence="6" type="ordered locus">Cphy_3149</name>
</gene>
<dbReference type="InterPro" id="IPR018490">
    <property type="entry name" value="cNMP-bd_dom_sf"/>
</dbReference>
<dbReference type="HOGENOM" id="CLU_075053_4_1_9"/>
<dbReference type="Gene3D" id="2.60.120.10">
    <property type="entry name" value="Jelly Rolls"/>
    <property type="match status" value="1"/>
</dbReference>
<dbReference type="RefSeq" id="WP_012201155.1">
    <property type="nucleotide sequence ID" value="NC_010001.1"/>
</dbReference>
<dbReference type="Pfam" id="PF13545">
    <property type="entry name" value="HTH_Crp_2"/>
    <property type="match status" value="1"/>
</dbReference>
<dbReference type="EMBL" id="CP000885">
    <property type="protein sequence ID" value="ABX43504.1"/>
    <property type="molecule type" value="Genomic_DNA"/>
</dbReference>
<accession>A9KR25</accession>
<dbReference type="InterPro" id="IPR050397">
    <property type="entry name" value="Env_Response_Regulators"/>
</dbReference>
<dbReference type="GO" id="GO:0003700">
    <property type="term" value="F:DNA-binding transcription factor activity"/>
    <property type="evidence" value="ECO:0007669"/>
    <property type="project" value="TreeGrafter"/>
</dbReference>
<feature type="domain" description="HTH crp-type" evidence="5">
    <location>
        <begin position="168"/>
        <end position="236"/>
    </location>
</feature>
<evidence type="ECO:0000256" key="1">
    <source>
        <dbReference type="ARBA" id="ARBA00023015"/>
    </source>
</evidence>
<keyword evidence="2" id="KW-0238">DNA-binding</keyword>
<dbReference type="KEGG" id="cpy:Cphy_3149"/>
<evidence type="ECO:0000313" key="7">
    <source>
        <dbReference type="Proteomes" id="UP000000370"/>
    </source>
</evidence>
<proteinExistence type="predicted"/>
<dbReference type="SUPFAM" id="SSF46785">
    <property type="entry name" value="Winged helix' DNA-binding domain"/>
    <property type="match status" value="1"/>
</dbReference>
<name>A9KR25_LACP7</name>
<dbReference type="InterPro" id="IPR012318">
    <property type="entry name" value="HTH_CRP"/>
</dbReference>
<evidence type="ECO:0000259" key="4">
    <source>
        <dbReference type="PROSITE" id="PS50042"/>
    </source>
</evidence>
<dbReference type="Proteomes" id="UP000000370">
    <property type="component" value="Chromosome"/>
</dbReference>
<dbReference type="InterPro" id="IPR014710">
    <property type="entry name" value="RmlC-like_jellyroll"/>
</dbReference>
<keyword evidence="7" id="KW-1185">Reference proteome</keyword>
<dbReference type="SUPFAM" id="SSF51206">
    <property type="entry name" value="cAMP-binding domain-like"/>
    <property type="match status" value="1"/>
</dbReference>
<dbReference type="PROSITE" id="PS51063">
    <property type="entry name" value="HTH_CRP_2"/>
    <property type="match status" value="1"/>
</dbReference>
<dbReference type="InterPro" id="IPR036390">
    <property type="entry name" value="WH_DNA-bd_sf"/>
</dbReference>
<dbReference type="PROSITE" id="PS50042">
    <property type="entry name" value="CNMP_BINDING_3"/>
    <property type="match status" value="1"/>
</dbReference>
<dbReference type="STRING" id="357809.Cphy_3149"/>
<evidence type="ECO:0000313" key="6">
    <source>
        <dbReference type="EMBL" id="ABX43504.1"/>
    </source>
</evidence>
<sequence length="238" mass="27022">MENKDRIKDVVPMDVSSYIELLTNISLFEGIEQNDIGGMLGCLQASKKKFLKNETILRAGEVISQLGIILTGRGQIIREDIMGNRNILSNLEVGDMFAEAFACAGAQRLPFQVVAITDCTVMFLDYRRIVTTCSSSCYFHTSLIHNMMKILAVKNVLLTQKMEHMTKRSTREKLLSYLSEQAAKSNSKIFKVPFNRQELADYLCVDRSAMSNELSKLKDEGLIDFDRSDFRLLKEQLE</sequence>
<dbReference type="GO" id="GO:0005829">
    <property type="term" value="C:cytosol"/>
    <property type="evidence" value="ECO:0007669"/>
    <property type="project" value="TreeGrafter"/>
</dbReference>
<keyword evidence="3" id="KW-0804">Transcription</keyword>
<dbReference type="eggNOG" id="COG0664">
    <property type="taxonomic scope" value="Bacteria"/>
</dbReference>